<dbReference type="RefSeq" id="XP_041160785.1">
    <property type="nucleotide sequence ID" value="XM_041302883.1"/>
</dbReference>
<reference evidence="2" key="1">
    <citation type="journal article" date="2020" name="New Phytol.">
        <title>Comparative genomics reveals dynamic genome evolution in host specialist ectomycorrhizal fungi.</title>
        <authorList>
            <person name="Lofgren L.A."/>
            <person name="Nguyen N.H."/>
            <person name="Vilgalys R."/>
            <person name="Ruytinx J."/>
            <person name="Liao H.L."/>
            <person name="Branco S."/>
            <person name="Kuo A."/>
            <person name="LaButti K."/>
            <person name="Lipzen A."/>
            <person name="Andreopoulos W."/>
            <person name="Pangilinan J."/>
            <person name="Riley R."/>
            <person name="Hundley H."/>
            <person name="Na H."/>
            <person name="Barry K."/>
            <person name="Grigoriev I.V."/>
            <person name="Stajich J.E."/>
            <person name="Kennedy P.G."/>
        </authorList>
    </citation>
    <scope>NUCLEOTIDE SEQUENCE</scope>
    <source>
        <strain evidence="2">S12</strain>
    </source>
</reference>
<gene>
    <name evidence="2" type="ORF">HD556DRAFT_1369224</name>
</gene>
<name>A0A9P7DIW8_9AGAM</name>
<accession>A0A9P7DIW8</accession>
<keyword evidence="3" id="KW-1185">Reference proteome</keyword>
<evidence type="ECO:0000256" key="1">
    <source>
        <dbReference type="SAM" id="MobiDB-lite"/>
    </source>
</evidence>
<comment type="caution">
    <text evidence="2">The sequence shown here is derived from an EMBL/GenBank/DDBJ whole genome shotgun (WGS) entry which is preliminary data.</text>
</comment>
<dbReference type="EMBL" id="JABBWE010000025">
    <property type="protein sequence ID" value="KAG1794674.1"/>
    <property type="molecule type" value="Genomic_DNA"/>
</dbReference>
<sequence>MSNEYPPLALDDLVHIMSLSPAPPLATLDDSQLPLRPKTTSPRPQIDNGIREVRMNITEMHDLDGGEKELPDMVVRETGIVNPDPEQVIRQAEIISCLIAQRDMLVRQAEEQRLRWNSEKDGWARMAEALITQQAKHRSSSDKDEVSNFSLLLEMLV</sequence>
<dbReference type="AlphaFoldDB" id="A0A9P7DIW8"/>
<dbReference type="GeneID" id="64596647"/>
<feature type="region of interest" description="Disordered" evidence="1">
    <location>
        <begin position="26"/>
        <end position="46"/>
    </location>
</feature>
<evidence type="ECO:0000313" key="2">
    <source>
        <dbReference type="EMBL" id="KAG1794674.1"/>
    </source>
</evidence>
<organism evidence="2 3">
    <name type="scientific">Suillus plorans</name>
    <dbReference type="NCBI Taxonomy" id="116603"/>
    <lineage>
        <taxon>Eukaryota</taxon>
        <taxon>Fungi</taxon>
        <taxon>Dikarya</taxon>
        <taxon>Basidiomycota</taxon>
        <taxon>Agaricomycotina</taxon>
        <taxon>Agaricomycetes</taxon>
        <taxon>Agaricomycetidae</taxon>
        <taxon>Boletales</taxon>
        <taxon>Suillineae</taxon>
        <taxon>Suillaceae</taxon>
        <taxon>Suillus</taxon>
    </lineage>
</organism>
<dbReference type="Proteomes" id="UP000719766">
    <property type="component" value="Unassembled WGS sequence"/>
</dbReference>
<evidence type="ECO:0000313" key="3">
    <source>
        <dbReference type="Proteomes" id="UP000719766"/>
    </source>
</evidence>
<proteinExistence type="predicted"/>
<protein>
    <submittedName>
        <fullName evidence="2">Uncharacterized protein</fullName>
    </submittedName>
</protein>
<dbReference type="OrthoDB" id="2143914at2759"/>